<sequence length="179" mass="20234">MAMQRSSTFLVLANRLVARRLFSRNLQVTAWKNSQYESNETEEHSSPVTNETGHQLETRATGKDRGVAERAFHTPIGSFDRSVVHPYCVRIFNVPKDVQEEKLVKLMSEFGELQQFSLSEEHNANGVLRCFATVGFTRIEAADRALSMDGKLFEGRTLRICRLRMNPPKSDLIGGRSSS</sequence>
<gene>
    <name evidence="4" type="ORF">GAYE_SCF48G6004</name>
</gene>
<organism evidence="4 5">
    <name type="scientific">Galdieria yellowstonensis</name>
    <dbReference type="NCBI Taxonomy" id="3028027"/>
    <lineage>
        <taxon>Eukaryota</taxon>
        <taxon>Rhodophyta</taxon>
        <taxon>Bangiophyceae</taxon>
        <taxon>Galdieriales</taxon>
        <taxon>Galdieriaceae</taxon>
        <taxon>Galdieria</taxon>
    </lineage>
</organism>
<dbReference type="CDD" id="cd00590">
    <property type="entry name" value="RRM_SF"/>
    <property type="match status" value="1"/>
</dbReference>
<name>A0AAV9IKP4_9RHOD</name>
<evidence type="ECO:0000256" key="2">
    <source>
        <dbReference type="SAM" id="MobiDB-lite"/>
    </source>
</evidence>
<feature type="compositionally biased region" description="Basic and acidic residues" evidence="2">
    <location>
        <begin position="54"/>
        <end position="64"/>
    </location>
</feature>
<dbReference type="SUPFAM" id="SSF54928">
    <property type="entry name" value="RNA-binding domain, RBD"/>
    <property type="match status" value="1"/>
</dbReference>
<dbReference type="InterPro" id="IPR035979">
    <property type="entry name" value="RBD_domain_sf"/>
</dbReference>
<keyword evidence="1" id="KW-0694">RNA-binding</keyword>
<dbReference type="InterPro" id="IPR000504">
    <property type="entry name" value="RRM_dom"/>
</dbReference>
<dbReference type="GO" id="GO:0003723">
    <property type="term" value="F:RNA binding"/>
    <property type="evidence" value="ECO:0007669"/>
    <property type="project" value="UniProtKB-UniRule"/>
</dbReference>
<evidence type="ECO:0000313" key="4">
    <source>
        <dbReference type="EMBL" id="KAK4528070.1"/>
    </source>
</evidence>
<protein>
    <recommendedName>
        <fullName evidence="3">RRM domain-containing protein</fullName>
    </recommendedName>
</protein>
<evidence type="ECO:0000259" key="3">
    <source>
        <dbReference type="PROSITE" id="PS50102"/>
    </source>
</evidence>
<dbReference type="Gene3D" id="3.30.70.330">
    <property type="match status" value="1"/>
</dbReference>
<dbReference type="InterPro" id="IPR012677">
    <property type="entry name" value="Nucleotide-bd_a/b_plait_sf"/>
</dbReference>
<evidence type="ECO:0000256" key="1">
    <source>
        <dbReference type="PROSITE-ProRule" id="PRU00176"/>
    </source>
</evidence>
<dbReference type="PROSITE" id="PS50102">
    <property type="entry name" value="RRM"/>
    <property type="match status" value="1"/>
</dbReference>
<keyword evidence="5" id="KW-1185">Reference proteome</keyword>
<dbReference type="EMBL" id="JANCYU010000059">
    <property type="protein sequence ID" value="KAK4528070.1"/>
    <property type="molecule type" value="Genomic_DNA"/>
</dbReference>
<dbReference type="AlphaFoldDB" id="A0AAV9IKP4"/>
<dbReference type="Pfam" id="PF00076">
    <property type="entry name" value="RRM_1"/>
    <property type="match status" value="1"/>
</dbReference>
<accession>A0AAV9IKP4</accession>
<dbReference type="SMART" id="SM00360">
    <property type="entry name" value="RRM"/>
    <property type="match status" value="1"/>
</dbReference>
<comment type="caution">
    <text evidence="4">The sequence shown here is derived from an EMBL/GenBank/DDBJ whole genome shotgun (WGS) entry which is preliminary data.</text>
</comment>
<feature type="domain" description="RRM" evidence="3">
    <location>
        <begin position="87"/>
        <end position="165"/>
    </location>
</feature>
<evidence type="ECO:0000313" key="5">
    <source>
        <dbReference type="Proteomes" id="UP001300502"/>
    </source>
</evidence>
<proteinExistence type="predicted"/>
<reference evidence="4 5" key="1">
    <citation type="submission" date="2022-07" db="EMBL/GenBank/DDBJ databases">
        <title>Genome-wide signatures of adaptation to extreme environments.</title>
        <authorList>
            <person name="Cho C.H."/>
            <person name="Yoon H.S."/>
        </authorList>
    </citation>
    <scope>NUCLEOTIDE SEQUENCE [LARGE SCALE GENOMIC DNA]</scope>
    <source>
        <strain evidence="4 5">108.79 E11</strain>
    </source>
</reference>
<feature type="region of interest" description="Disordered" evidence="2">
    <location>
        <begin position="35"/>
        <end position="64"/>
    </location>
</feature>
<dbReference type="Proteomes" id="UP001300502">
    <property type="component" value="Unassembled WGS sequence"/>
</dbReference>